<organism evidence="2 3">
    <name type="scientific">Cupriavidus necator</name>
    <name type="common">Alcaligenes eutrophus</name>
    <name type="synonym">Ralstonia eutropha</name>
    <dbReference type="NCBI Taxonomy" id="106590"/>
    <lineage>
        <taxon>Bacteria</taxon>
        <taxon>Pseudomonadati</taxon>
        <taxon>Pseudomonadota</taxon>
        <taxon>Betaproteobacteria</taxon>
        <taxon>Burkholderiales</taxon>
        <taxon>Burkholderiaceae</taxon>
        <taxon>Cupriavidus</taxon>
    </lineage>
</organism>
<dbReference type="AlphaFoldDB" id="A0A1U9UZN9"/>
<dbReference type="Pfam" id="PF07883">
    <property type="entry name" value="Cupin_2"/>
    <property type="match status" value="1"/>
</dbReference>
<dbReference type="Proteomes" id="UP000189627">
    <property type="component" value="Chromosome 2"/>
</dbReference>
<dbReference type="InterPro" id="IPR047142">
    <property type="entry name" value="OryJ/VirC-like"/>
</dbReference>
<reference evidence="3" key="1">
    <citation type="submission" date="2017-02" db="EMBL/GenBank/DDBJ databases">
        <title>Complete genome sequence of Cupriavidus necator strain NH9, a 3-chlorobenzoate degrader.</title>
        <authorList>
            <person name="Moriuchi R."/>
            <person name="Dohra H."/>
            <person name="Ogawa N."/>
        </authorList>
    </citation>
    <scope>NUCLEOTIDE SEQUENCE [LARGE SCALE GENOMIC DNA]</scope>
    <source>
        <strain evidence="3">NH9</strain>
    </source>
</reference>
<evidence type="ECO:0000313" key="3">
    <source>
        <dbReference type="Proteomes" id="UP000189627"/>
    </source>
</evidence>
<dbReference type="RefSeq" id="WP_234825016.1">
    <property type="nucleotide sequence ID" value="NZ_CP017758.1"/>
</dbReference>
<proteinExistence type="predicted"/>
<dbReference type="KEGG" id="cuh:BJN34_30425"/>
<dbReference type="InterPro" id="IPR014710">
    <property type="entry name" value="RmlC-like_jellyroll"/>
</dbReference>
<evidence type="ECO:0000313" key="2">
    <source>
        <dbReference type="EMBL" id="AQV98188.1"/>
    </source>
</evidence>
<gene>
    <name evidence="2" type="ORF">BJN34_30425</name>
</gene>
<protein>
    <submittedName>
        <fullName evidence="2">Cupin domain-containing protein</fullName>
    </submittedName>
</protein>
<dbReference type="PANTHER" id="PTHR36156">
    <property type="entry name" value="SLR2101 PROTEIN"/>
    <property type="match status" value="1"/>
</dbReference>
<evidence type="ECO:0000259" key="1">
    <source>
        <dbReference type="Pfam" id="PF07883"/>
    </source>
</evidence>
<name>A0A1U9UZN9_CUPNE</name>
<dbReference type="InterPro" id="IPR013096">
    <property type="entry name" value="Cupin_2"/>
</dbReference>
<accession>A0A1U9UZN9</accession>
<dbReference type="SUPFAM" id="SSF51182">
    <property type="entry name" value="RmlC-like cupins"/>
    <property type="match status" value="1"/>
</dbReference>
<dbReference type="InterPro" id="IPR011051">
    <property type="entry name" value="RmlC_Cupin_sf"/>
</dbReference>
<feature type="domain" description="Cupin type-2" evidence="1">
    <location>
        <begin position="115"/>
        <end position="166"/>
    </location>
</feature>
<dbReference type="EMBL" id="CP017758">
    <property type="protein sequence ID" value="AQV98188.1"/>
    <property type="molecule type" value="Genomic_DNA"/>
</dbReference>
<sequence>MKSIRRVVTGLLNGKAVIASDVEVPELSLALAGGVTTVRLCGATTPPAVPNSGELTEAPKFSPPPGGYHFSIFSVPPMSAVVTAEPPADIEKAREVLEREIPGLLELMDPDVPGMHATTSIDFVVVLSGAITLELDSGVAMVLHAGDTLVQNGVRHRWLNHGTERAWIAAVVLGTELSTQANLIGRRQIRTI</sequence>
<dbReference type="PANTHER" id="PTHR36156:SF2">
    <property type="entry name" value="CUPIN TYPE-2 DOMAIN-CONTAINING PROTEIN"/>
    <property type="match status" value="1"/>
</dbReference>
<dbReference type="Gene3D" id="2.60.120.10">
    <property type="entry name" value="Jelly Rolls"/>
    <property type="match status" value="1"/>
</dbReference>